<dbReference type="PIRSF" id="PIRSF020479">
    <property type="entry name" value="UCP020479_CheW"/>
    <property type="match status" value="1"/>
</dbReference>
<dbReference type="GO" id="GO:0006935">
    <property type="term" value="P:chemotaxis"/>
    <property type="evidence" value="ECO:0007669"/>
    <property type="project" value="InterPro"/>
</dbReference>
<dbReference type="Proteomes" id="UP001333710">
    <property type="component" value="Chromosome"/>
</dbReference>
<reference evidence="2" key="1">
    <citation type="submission" date="2023-01" db="EMBL/GenBank/DDBJ databases">
        <title>Complete genome sequence of Planctobacterium marinum strain Dej080120_11.</title>
        <authorList>
            <person name="Ueki S."/>
            <person name="Maruyama F."/>
        </authorList>
    </citation>
    <scope>NUCLEOTIDE SEQUENCE</scope>
    <source>
        <strain evidence="2">Dej080120_11</strain>
    </source>
</reference>
<dbReference type="KEGG" id="pmaw:MACH26_32380"/>
<dbReference type="Pfam" id="PF01584">
    <property type="entry name" value="CheW"/>
    <property type="match status" value="1"/>
</dbReference>
<organism evidence="2 3">
    <name type="scientific">Planctobacterium marinum</name>
    <dbReference type="NCBI Taxonomy" id="1631968"/>
    <lineage>
        <taxon>Bacteria</taxon>
        <taxon>Pseudomonadati</taxon>
        <taxon>Pseudomonadota</taxon>
        <taxon>Gammaproteobacteria</taxon>
        <taxon>Alteromonadales</taxon>
        <taxon>Alteromonadaceae</taxon>
        <taxon>Planctobacterium</taxon>
    </lineage>
</organism>
<feature type="domain" description="CheW-like" evidence="1">
    <location>
        <begin position="109"/>
        <end position="247"/>
    </location>
</feature>
<accession>A0AA48HQB8</accession>
<dbReference type="InterPro" id="IPR036061">
    <property type="entry name" value="CheW-like_dom_sf"/>
</dbReference>
<protein>
    <recommendedName>
        <fullName evidence="1">CheW-like domain-containing protein</fullName>
    </recommendedName>
</protein>
<evidence type="ECO:0000313" key="3">
    <source>
        <dbReference type="Proteomes" id="UP001333710"/>
    </source>
</evidence>
<gene>
    <name evidence="2" type="ORF">MACH26_32380</name>
</gene>
<dbReference type="GO" id="GO:0007165">
    <property type="term" value="P:signal transduction"/>
    <property type="evidence" value="ECO:0007669"/>
    <property type="project" value="InterPro"/>
</dbReference>
<dbReference type="InterPro" id="IPR014506">
    <property type="entry name" value="UCP020479_CheW"/>
</dbReference>
<dbReference type="RefSeq" id="WP_338293816.1">
    <property type="nucleotide sequence ID" value="NZ_AP027272.1"/>
</dbReference>
<keyword evidence="3" id="KW-1185">Reference proteome</keyword>
<dbReference type="EMBL" id="AP027272">
    <property type="protein sequence ID" value="BDX07717.1"/>
    <property type="molecule type" value="Genomic_DNA"/>
</dbReference>
<dbReference type="SUPFAM" id="SSF50341">
    <property type="entry name" value="CheW-like"/>
    <property type="match status" value="1"/>
</dbReference>
<dbReference type="AlphaFoldDB" id="A0AA48HQB8"/>
<name>A0AA48HQB8_9ALTE</name>
<dbReference type="SMART" id="SM00260">
    <property type="entry name" value="CheW"/>
    <property type="match status" value="1"/>
</dbReference>
<evidence type="ECO:0000259" key="1">
    <source>
        <dbReference type="PROSITE" id="PS50851"/>
    </source>
</evidence>
<dbReference type="InterPro" id="IPR002545">
    <property type="entry name" value="CheW-lke_dom"/>
</dbReference>
<sequence length="253" mass="27684">MSGSFANEDVMEEYLSALLTEEQEPAEDTVQNQAVARLLEGVKPDIPKVEIPTPVESPPPVVKPTPVPVPSEPVVQVPESVPEVEVAPQTEQGGGDGVGVINDRVISGNFQALFFNVAGLTLAVPLTELGGIHNLEKPGPLFGKPNWFMGVMLYREEKLNVVDTAKWVMPEKCNEILEDSIKYQYLIMLGDSGWGLACEELVNTVSLQSEDVKWRDVGGKRPWLAGMVKEKMCAMLDVKQLIKMLDRGLGSND</sequence>
<evidence type="ECO:0000313" key="2">
    <source>
        <dbReference type="EMBL" id="BDX07717.1"/>
    </source>
</evidence>
<dbReference type="PROSITE" id="PS50851">
    <property type="entry name" value="CHEW"/>
    <property type="match status" value="1"/>
</dbReference>
<proteinExistence type="predicted"/>